<accession>A0A455UG39</accession>
<name>A0A455UG39_9GAMM</name>
<protein>
    <recommendedName>
        <fullName evidence="2">NAD(P)-binding domain-containing protein</fullName>
    </recommendedName>
</protein>
<keyword evidence="1" id="KW-0520">NAD</keyword>
<dbReference type="Proteomes" id="UP000320231">
    <property type="component" value="Chromosome"/>
</dbReference>
<evidence type="ECO:0000259" key="2">
    <source>
        <dbReference type="Pfam" id="PF16363"/>
    </source>
</evidence>
<feature type="domain" description="NAD(P)-binding" evidence="2">
    <location>
        <begin position="2"/>
        <end position="77"/>
    </location>
</feature>
<dbReference type="Pfam" id="PF16363">
    <property type="entry name" value="GDP_Man_Dehyd"/>
    <property type="match status" value="1"/>
</dbReference>
<dbReference type="InterPro" id="IPR036291">
    <property type="entry name" value="NAD(P)-bd_dom_sf"/>
</dbReference>
<dbReference type="EMBL" id="AP019514">
    <property type="protein sequence ID" value="BBI65085.1"/>
    <property type="molecule type" value="Genomic_DNA"/>
</dbReference>
<organism evidence="3 4">
    <name type="scientific">Vreelandella sulfidaeris</name>
    <dbReference type="NCBI Taxonomy" id="115553"/>
    <lineage>
        <taxon>Bacteria</taxon>
        <taxon>Pseudomonadati</taxon>
        <taxon>Pseudomonadota</taxon>
        <taxon>Gammaproteobacteria</taxon>
        <taxon>Oceanospirillales</taxon>
        <taxon>Halomonadaceae</taxon>
        <taxon>Vreelandella</taxon>
    </lineage>
</organism>
<evidence type="ECO:0000313" key="3">
    <source>
        <dbReference type="EMBL" id="BBI65085.1"/>
    </source>
</evidence>
<proteinExistence type="predicted"/>
<dbReference type="KEGG" id="hsr:HSBAA_63910"/>
<reference evidence="3 4" key="1">
    <citation type="journal article" date="2019" name="Microbiol. Resour. Announc.">
        <title>Complete Genome Sequence of Halomonas sulfidaeris Strain Esulfide1 Isolated from a Metal Sulfide Rock at a Depth of 2,200 Meters, Obtained Using Nanopore Sequencing.</title>
        <authorList>
            <person name="Saito M."/>
            <person name="Nishigata A."/>
            <person name="Galipon J."/>
            <person name="Arakawa K."/>
        </authorList>
    </citation>
    <scope>NUCLEOTIDE SEQUENCE [LARGE SCALE GENOMIC DNA]</scope>
    <source>
        <strain evidence="3 4">ATCC BAA-803</strain>
    </source>
</reference>
<evidence type="ECO:0000256" key="1">
    <source>
        <dbReference type="ARBA" id="ARBA00023027"/>
    </source>
</evidence>
<dbReference type="AlphaFoldDB" id="A0A455UG39"/>
<dbReference type="SUPFAM" id="SSF51735">
    <property type="entry name" value="NAD(P)-binding Rossmann-fold domains"/>
    <property type="match status" value="1"/>
</dbReference>
<dbReference type="PANTHER" id="PTHR43574">
    <property type="entry name" value="EPIMERASE-RELATED"/>
    <property type="match status" value="1"/>
</dbReference>
<dbReference type="Gene3D" id="3.40.50.720">
    <property type="entry name" value="NAD(P)-binding Rossmann-like Domain"/>
    <property type="match status" value="1"/>
</dbReference>
<dbReference type="InterPro" id="IPR016040">
    <property type="entry name" value="NAD(P)-bd_dom"/>
</dbReference>
<gene>
    <name evidence="3" type="ORF">HSBAA_63910</name>
</gene>
<evidence type="ECO:0000313" key="4">
    <source>
        <dbReference type="Proteomes" id="UP000320231"/>
    </source>
</evidence>
<sequence length="81" mass="8904">MIHLAAQAGVRYSIENPHSYVESNIIAFTNVLEACRYAKTPHLTYASTSSVYGANTSMPFSEHAGANHPLQFYAATKKPMK</sequence>